<dbReference type="CDD" id="cd00383">
    <property type="entry name" value="trans_reg_C"/>
    <property type="match status" value="1"/>
</dbReference>
<gene>
    <name evidence="10" type="ORF">H9649_00270</name>
</gene>
<evidence type="ECO:0000256" key="2">
    <source>
        <dbReference type="ARBA" id="ARBA00023012"/>
    </source>
</evidence>
<dbReference type="InterPro" id="IPR036388">
    <property type="entry name" value="WH-like_DNA-bd_sf"/>
</dbReference>
<keyword evidence="4 7" id="KW-0238">DNA-binding</keyword>
<dbReference type="Pfam" id="PF00486">
    <property type="entry name" value="Trans_reg_C"/>
    <property type="match status" value="1"/>
</dbReference>
<evidence type="ECO:0000256" key="3">
    <source>
        <dbReference type="ARBA" id="ARBA00023015"/>
    </source>
</evidence>
<dbReference type="SMART" id="SM00862">
    <property type="entry name" value="Trans_reg_C"/>
    <property type="match status" value="1"/>
</dbReference>
<dbReference type="SUPFAM" id="SSF46894">
    <property type="entry name" value="C-terminal effector domain of the bipartite response regulators"/>
    <property type="match status" value="1"/>
</dbReference>
<feature type="DNA-binding region" description="OmpR/PhoB-type" evidence="7">
    <location>
        <begin position="126"/>
        <end position="225"/>
    </location>
</feature>
<keyword evidence="3" id="KW-0805">Transcription regulation</keyword>
<evidence type="ECO:0000259" key="9">
    <source>
        <dbReference type="PROSITE" id="PS51755"/>
    </source>
</evidence>
<name>A0ABR8U4N2_9BACL</name>
<comment type="caution">
    <text evidence="10">The sequence shown here is derived from an EMBL/GenBank/DDBJ whole genome shotgun (WGS) entry which is preliminary data.</text>
</comment>
<proteinExistence type="predicted"/>
<dbReference type="SUPFAM" id="SSF52172">
    <property type="entry name" value="CheY-like"/>
    <property type="match status" value="1"/>
</dbReference>
<evidence type="ECO:0000256" key="4">
    <source>
        <dbReference type="ARBA" id="ARBA00023125"/>
    </source>
</evidence>
<keyword evidence="2" id="KW-0902">Two-component regulatory system</keyword>
<accession>A0ABR8U4N2</accession>
<sequence length="225" mass="26436">MRTILLVDDEERMLNLIELFLIPQEFKCIKAKSGIKALEILTKEQVDLVLLDIMMPGMDGWEVCEKLRKFSEVPVIMLTARSDKFDLVKGLEIGADDYLTKPFDERELVARINAVLRRLPNVEKELSVIVQGDFTLDRETYSLQFKEELAQLTLKEFYIIEALMTRPKKTFTREELLEAAWDYDTYTDMRTIDSHIRNLRDKLKTAQFPTEEFIKTVWGIGYKWN</sequence>
<dbReference type="PANTHER" id="PTHR48111:SF73">
    <property type="entry name" value="ALKALINE PHOSPHATASE SYNTHESIS TRANSCRIPTIONAL REGULATORY PROTEIN PHOP"/>
    <property type="match status" value="1"/>
</dbReference>
<dbReference type="Proteomes" id="UP000626786">
    <property type="component" value="Unassembled WGS sequence"/>
</dbReference>
<feature type="domain" description="Response regulatory" evidence="8">
    <location>
        <begin position="3"/>
        <end position="116"/>
    </location>
</feature>
<feature type="modified residue" description="4-aspartylphosphate" evidence="6">
    <location>
        <position position="52"/>
    </location>
</feature>
<dbReference type="Gene3D" id="6.10.250.690">
    <property type="match status" value="1"/>
</dbReference>
<dbReference type="Gene3D" id="3.40.50.2300">
    <property type="match status" value="1"/>
</dbReference>
<dbReference type="PROSITE" id="PS51755">
    <property type="entry name" value="OMPR_PHOB"/>
    <property type="match status" value="1"/>
</dbReference>
<dbReference type="PANTHER" id="PTHR48111">
    <property type="entry name" value="REGULATOR OF RPOS"/>
    <property type="match status" value="1"/>
</dbReference>
<organism evidence="10 11">
    <name type="scientific">Sporosarcina quadrami</name>
    <dbReference type="NCBI Taxonomy" id="2762234"/>
    <lineage>
        <taxon>Bacteria</taxon>
        <taxon>Bacillati</taxon>
        <taxon>Bacillota</taxon>
        <taxon>Bacilli</taxon>
        <taxon>Bacillales</taxon>
        <taxon>Caryophanaceae</taxon>
        <taxon>Sporosarcina</taxon>
    </lineage>
</organism>
<evidence type="ECO:0000256" key="7">
    <source>
        <dbReference type="PROSITE-ProRule" id="PRU01091"/>
    </source>
</evidence>
<dbReference type="InterPro" id="IPR011006">
    <property type="entry name" value="CheY-like_superfamily"/>
</dbReference>
<dbReference type="InterPro" id="IPR001789">
    <property type="entry name" value="Sig_transdc_resp-reg_receiver"/>
</dbReference>
<evidence type="ECO:0000259" key="8">
    <source>
        <dbReference type="PROSITE" id="PS50110"/>
    </source>
</evidence>
<dbReference type="Pfam" id="PF00072">
    <property type="entry name" value="Response_reg"/>
    <property type="match status" value="1"/>
</dbReference>
<reference evidence="10 11" key="1">
    <citation type="submission" date="2020-08" db="EMBL/GenBank/DDBJ databases">
        <title>A Genomic Blueprint of the Chicken Gut Microbiome.</title>
        <authorList>
            <person name="Gilroy R."/>
            <person name="Ravi A."/>
            <person name="Getino M."/>
            <person name="Pursley I."/>
            <person name="Horton D.L."/>
            <person name="Alikhan N.-F."/>
            <person name="Baker D."/>
            <person name="Gharbi K."/>
            <person name="Hall N."/>
            <person name="Watson M."/>
            <person name="Adriaenssens E.M."/>
            <person name="Foster-Nyarko E."/>
            <person name="Jarju S."/>
            <person name="Secka A."/>
            <person name="Antonio M."/>
            <person name="Oren A."/>
            <person name="Chaudhuri R."/>
            <person name="La Ragione R.M."/>
            <person name="Hildebrand F."/>
            <person name="Pallen M.J."/>
        </authorList>
    </citation>
    <scope>NUCLEOTIDE SEQUENCE [LARGE SCALE GENOMIC DNA]</scope>
    <source>
        <strain evidence="10 11">Sa2YVA2</strain>
    </source>
</reference>
<dbReference type="InterPro" id="IPR016032">
    <property type="entry name" value="Sig_transdc_resp-reg_C-effctor"/>
</dbReference>
<dbReference type="SMART" id="SM00448">
    <property type="entry name" value="REC"/>
    <property type="match status" value="1"/>
</dbReference>
<evidence type="ECO:0000256" key="1">
    <source>
        <dbReference type="ARBA" id="ARBA00022553"/>
    </source>
</evidence>
<dbReference type="CDD" id="cd17574">
    <property type="entry name" value="REC_OmpR"/>
    <property type="match status" value="1"/>
</dbReference>
<protein>
    <submittedName>
        <fullName evidence="10">Response regulator transcription factor</fullName>
    </submittedName>
</protein>
<evidence type="ECO:0000256" key="5">
    <source>
        <dbReference type="ARBA" id="ARBA00023163"/>
    </source>
</evidence>
<evidence type="ECO:0000313" key="11">
    <source>
        <dbReference type="Proteomes" id="UP000626786"/>
    </source>
</evidence>
<keyword evidence="11" id="KW-1185">Reference proteome</keyword>
<dbReference type="InterPro" id="IPR001867">
    <property type="entry name" value="OmpR/PhoB-type_DNA-bd"/>
</dbReference>
<evidence type="ECO:0000313" key="10">
    <source>
        <dbReference type="EMBL" id="MBD7982996.1"/>
    </source>
</evidence>
<dbReference type="PROSITE" id="PS50110">
    <property type="entry name" value="RESPONSE_REGULATORY"/>
    <property type="match status" value="1"/>
</dbReference>
<evidence type="ECO:0000256" key="6">
    <source>
        <dbReference type="PROSITE-ProRule" id="PRU00169"/>
    </source>
</evidence>
<keyword evidence="5" id="KW-0804">Transcription</keyword>
<dbReference type="InterPro" id="IPR039420">
    <property type="entry name" value="WalR-like"/>
</dbReference>
<feature type="domain" description="OmpR/PhoB-type" evidence="9">
    <location>
        <begin position="126"/>
        <end position="225"/>
    </location>
</feature>
<dbReference type="Gene3D" id="1.10.10.10">
    <property type="entry name" value="Winged helix-like DNA-binding domain superfamily/Winged helix DNA-binding domain"/>
    <property type="match status" value="1"/>
</dbReference>
<dbReference type="EMBL" id="JACSQN010000001">
    <property type="protein sequence ID" value="MBD7982996.1"/>
    <property type="molecule type" value="Genomic_DNA"/>
</dbReference>
<keyword evidence="1 6" id="KW-0597">Phosphoprotein</keyword>
<dbReference type="RefSeq" id="WP_191692645.1">
    <property type="nucleotide sequence ID" value="NZ_JACSQN010000001.1"/>
</dbReference>